<evidence type="ECO:0000256" key="3">
    <source>
        <dbReference type="ARBA" id="ARBA00022989"/>
    </source>
</evidence>
<evidence type="ECO:0000256" key="4">
    <source>
        <dbReference type="ARBA" id="ARBA00023136"/>
    </source>
</evidence>
<keyword evidence="8" id="KW-1185">Reference proteome</keyword>
<evidence type="ECO:0000259" key="6">
    <source>
        <dbReference type="PROSITE" id="PS50262"/>
    </source>
</evidence>
<accession>A0A3Q1G3V4</accession>
<feature type="transmembrane region" description="Helical" evidence="5">
    <location>
        <begin position="27"/>
        <end position="48"/>
    </location>
</feature>
<dbReference type="CDD" id="cd00637">
    <property type="entry name" value="7tm_classA_rhodopsin-like"/>
    <property type="match status" value="1"/>
</dbReference>
<feature type="domain" description="G-protein coupled receptors family 1 profile" evidence="6">
    <location>
        <begin position="39"/>
        <end position="284"/>
    </location>
</feature>
<feature type="transmembrane region" description="Helical" evidence="5">
    <location>
        <begin position="265"/>
        <end position="286"/>
    </location>
</feature>
<dbReference type="Proteomes" id="UP000257200">
    <property type="component" value="Unplaced"/>
</dbReference>
<dbReference type="SUPFAM" id="SSF81321">
    <property type="entry name" value="Family A G protein-coupled receptor-like"/>
    <property type="match status" value="1"/>
</dbReference>
<dbReference type="GO" id="GO:0004930">
    <property type="term" value="F:G protein-coupled receptor activity"/>
    <property type="evidence" value="ECO:0007669"/>
    <property type="project" value="InterPro"/>
</dbReference>
<organism evidence="7 8">
    <name type="scientific">Acanthochromis polyacanthus</name>
    <name type="common">spiny chromis</name>
    <dbReference type="NCBI Taxonomy" id="80966"/>
    <lineage>
        <taxon>Eukaryota</taxon>
        <taxon>Metazoa</taxon>
        <taxon>Chordata</taxon>
        <taxon>Craniata</taxon>
        <taxon>Vertebrata</taxon>
        <taxon>Euteleostomi</taxon>
        <taxon>Actinopterygii</taxon>
        <taxon>Neopterygii</taxon>
        <taxon>Teleostei</taxon>
        <taxon>Neoteleostei</taxon>
        <taxon>Acanthomorphata</taxon>
        <taxon>Ovalentaria</taxon>
        <taxon>Pomacentridae</taxon>
        <taxon>Acanthochromis</taxon>
    </lineage>
</organism>
<comment type="subcellular location">
    <subcellularLocation>
        <location evidence="1">Membrane</location>
    </subcellularLocation>
</comment>
<dbReference type="Gene3D" id="1.20.1070.10">
    <property type="entry name" value="Rhodopsin 7-helix transmembrane proteins"/>
    <property type="match status" value="1"/>
</dbReference>
<evidence type="ECO:0000313" key="8">
    <source>
        <dbReference type="Proteomes" id="UP000257200"/>
    </source>
</evidence>
<dbReference type="InterPro" id="IPR052921">
    <property type="entry name" value="GPCR1_Superfamily_Member"/>
</dbReference>
<dbReference type="GeneTree" id="ENSGT00940000161337"/>
<dbReference type="InterPro" id="IPR000276">
    <property type="entry name" value="GPCR_Rhodpsn"/>
</dbReference>
<dbReference type="AlphaFoldDB" id="A0A3Q1G3V4"/>
<keyword evidence="4 5" id="KW-0472">Membrane</keyword>
<sequence length="307" mass="35570">MNFTPGDRNVTKVWNHRDFVQAVSMNVTVVVLGITINYISAAMICTFTRHDIFKQNPRYILFVHLVLNNMIQLTTSITLFICSYAFGTIVVTVCLLVILPAIITTNNTPLNLAFMAAECCISVCMPLRYDYICTVKRTYIVIGIIWAISSASVLPDVFLMFATEQMEFFHTRVFCIRDTTFRSSYSKSKRDVSYILLLVVVWLSLFYCYFRILFVAKTVNADAKKARNTIVLHGFQLVLCMTVYVQPMLTRVLTYSFPKGTRYIYFFNFIIHQILPRFANPIIYGLRDKHFKKYLKRYLCSSSKQSM</sequence>
<evidence type="ECO:0000256" key="2">
    <source>
        <dbReference type="ARBA" id="ARBA00022692"/>
    </source>
</evidence>
<feature type="transmembrane region" description="Helical" evidence="5">
    <location>
        <begin position="109"/>
        <end position="127"/>
    </location>
</feature>
<dbReference type="GO" id="GO:0016020">
    <property type="term" value="C:membrane"/>
    <property type="evidence" value="ECO:0007669"/>
    <property type="project" value="UniProtKB-SubCell"/>
</dbReference>
<evidence type="ECO:0000256" key="1">
    <source>
        <dbReference type="ARBA" id="ARBA00004370"/>
    </source>
</evidence>
<feature type="transmembrane region" description="Helical" evidence="5">
    <location>
        <begin position="226"/>
        <end position="245"/>
    </location>
</feature>
<feature type="transmembrane region" description="Helical" evidence="5">
    <location>
        <begin position="77"/>
        <end position="103"/>
    </location>
</feature>
<dbReference type="GO" id="GO:0004984">
    <property type="term" value="F:olfactory receptor activity"/>
    <property type="evidence" value="ECO:0007669"/>
    <property type="project" value="TreeGrafter"/>
</dbReference>
<reference evidence="7" key="1">
    <citation type="submission" date="2025-08" db="UniProtKB">
        <authorList>
            <consortium name="Ensembl"/>
        </authorList>
    </citation>
    <scope>IDENTIFICATION</scope>
</reference>
<keyword evidence="3 5" id="KW-1133">Transmembrane helix</keyword>
<proteinExistence type="predicted"/>
<keyword evidence="2 5" id="KW-0812">Transmembrane</keyword>
<dbReference type="Ensembl" id="ENSAPOT00000013703.1">
    <property type="protein sequence ID" value="ENSAPOP00000022462.1"/>
    <property type="gene ID" value="ENSAPOG00000000747.1"/>
</dbReference>
<dbReference type="GO" id="GO:0005549">
    <property type="term" value="F:odorant binding"/>
    <property type="evidence" value="ECO:0007669"/>
    <property type="project" value="TreeGrafter"/>
</dbReference>
<dbReference type="PANTHER" id="PTHR26451:SF998">
    <property type="entry name" value="ODORANT RECEPTOR-RELATED"/>
    <property type="match status" value="1"/>
</dbReference>
<evidence type="ECO:0000256" key="5">
    <source>
        <dbReference type="SAM" id="Phobius"/>
    </source>
</evidence>
<dbReference type="Pfam" id="PF00001">
    <property type="entry name" value="7tm_1"/>
    <property type="match status" value="1"/>
</dbReference>
<protein>
    <submittedName>
        <fullName evidence="7">Olfactory receptor 52E6-like</fullName>
    </submittedName>
</protein>
<dbReference type="PROSITE" id="PS50262">
    <property type="entry name" value="G_PROTEIN_RECEP_F1_2"/>
    <property type="match status" value="1"/>
</dbReference>
<reference evidence="7" key="2">
    <citation type="submission" date="2025-09" db="UniProtKB">
        <authorList>
            <consortium name="Ensembl"/>
        </authorList>
    </citation>
    <scope>IDENTIFICATION</scope>
</reference>
<evidence type="ECO:0000313" key="7">
    <source>
        <dbReference type="Ensembl" id="ENSAPOP00000022462.1"/>
    </source>
</evidence>
<feature type="transmembrane region" description="Helical" evidence="5">
    <location>
        <begin position="192"/>
        <end position="214"/>
    </location>
</feature>
<dbReference type="FunFam" id="1.20.1070.10:FF:000096">
    <property type="entry name" value="Odorant receptor 131-2"/>
    <property type="match status" value="1"/>
</dbReference>
<dbReference type="InterPro" id="IPR017452">
    <property type="entry name" value="GPCR_Rhodpsn_7TM"/>
</dbReference>
<name>A0A3Q1G3V4_9TELE</name>
<feature type="transmembrane region" description="Helical" evidence="5">
    <location>
        <begin position="139"/>
        <end position="162"/>
    </location>
</feature>
<dbReference type="PANTHER" id="PTHR26451">
    <property type="entry name" value="G_PROTEIN_RECEP_F1_2 DOMAIN-CONTAINING PROTEIN"/>
    <property type="match status" value="1"/>
</dbReference>